<dbReference type="SUPFAM" id="SSF161098">
    <property type="entry name" value="MetI-like"/>
    <property type="match status" value="1"/>
</dbReference>
<proteinExistence type="inferred from homology"/>
<dbReference type="InterPro" id="IPR000515">
    <property type="entry name" value="MetI-like"/>
</dbReference>
<keyword evidence="4 7" id="KW-0812">Transmembrane</keyword>
<evidence type="ECO:0000256" key="5">
    <source>
        <dbReference type="ARBA" id="ARBA00022989"/>
    </source>
</evidence>
<evidence type="ECO:0000256" key="2">
    <source>
        <dbReference type="ARBA" id="ARBA00022448"/>
    </source>
</evidence>
<keyword evidence="5 7" id="KW-1133">Transmembrane helix</keyword>
<dbReference type="PROSITE" id="PS50928">
    <property type="entry name" value="ABC_TM1"/>
    <property type="match status" value="1"/>
</dbReference>
<comment type="subcellular location">
    <subcellularLocation>
        <location evidence="1 7">Cell membrane</location>
        <topology evidence="1 7">Multi-pass membrane protein</topology>
    </subcellularLocation>
</comment>
<feature type="transmembrane region" description="Helical" evidence="7">
    <location>
        <begin position="218"/>
        <end position="240"/>
    </location>
</feature>
<feature type="transmembrane region" description="Helical" evidence="7">
    <location>
        <begin position="285"/>
        <end position="303"/>
    </location>
</feature>
<feature type="transmembrane region" description="Helical" evidence="7">
    <location>
        <begin position="382"/>
        <end position="403"/>
    </location>
</feature>
<dbReference type="CDD" id="cd06261">
    <property type="entry name" value="TM_PBP2"/>
    <property type="match status" value="1"/>
</dbReference>
<dbReference type="PANTHER" id="PTHR43744">
    <property type="entry name" value="ABC TRANSPORTER PERMEASE PROTEIN MG189-RELATED-RELATED"/>
    <property type="match status" value="1"/>
</dbReference>
<comment type="caution">
    <text evidence="9">The sequence shown here is derived from an EMBL/GenBank/DDBJ whole genome shotgun (WGS) entry which is preliminary data.</text>
</comment>
<feature type="domain" description="ABC transmembrane type-1" evidence="8">
    <location>
        <begin position="214"/>
        <end position="403"/>
    </location>
</feature>
<organism evidence="9 10">
    <name type="scientific">Streptomyces polyasparticus</name>
    <dbReference type="NCBI Taxonomy" id="2767826"/>
    <lineage>
        <taxon>Bacteria</taxon>
        <taxon>Bacillati</taxon>
        <taxon>Actinomycetota</taxon>
        <taxon>Actinomycetes</taxon>
        <taxon>Kitasatosporales</taxon>
        <taxon>Streptomycetaceae</taxon>
        <taxon>Streptomyces</taxon>
    </lineage>
</organism>
<accession>A0ABR7SQ99</accession>
<feature type="transmembrane region" description="Helical" evidence="7">
    <location>
        <begin position="152"/>
        <end position="172"/>
    </location>
</feature>
<keyword evidence="6 7" id="KW-0472">Membrane</keyword>
<sequence>MVLLDRHLQHGQLALDRLQRDHLPRRDAVHPARAVRGRAHRRGRLAASVPVDHRAHDPPRRDLHADRLHHRRHAALHRTADVRPGRLRDLRRQSAAVPDRGDVHVREGVPRLRLRLRLGRRLDDLPGHHAPHRGQLPHHAKEGLAVRRSQPLVYATLLLAIAFSAFPLYWLFVVATRSNDVVGDWPPPLLPGGNFGDNLGRLFDADEANFLTGMVNSAIASVTVTVAVVFFSTLAGFAFAKLKFRGRGALLFVILATMMIPVQMGIIPLYMIMVELGWQNRLEAVIVPFLVSAFGVFLMRQYAERAVPDELIEAARVDGASTFRIYWTVVLPALRPGAAVLGLFTFMGTWNEFLWPLAVLEADNPTVQFSLSQLSTTYYTDYTLMFTGALVAIVPLTFVFIAFGKQIIGGIMEGAVKA</sequence>
<reference evidence="9 10" key="1">
    <citation type="submission" date="2020-08" db="EMBL/GenBank/DDBJ databases">
        <title>Genemic of Streptomyces polyaspartic.</title>
        <authorList>
            <person name="Liu W."/>
        </authorList>
    </citation>
    <scope>NUCLEOTIDE SEQUENCE [LARGE SCALE GENOMIC DNA]</scope>
    <source>
        <strain evidence="9 10">TRM66268-LWL</strain>
    </source>
</reference>
<comment type="similarity">
    <text evidence="7">Belongs to the binding-protein-dependent transport system permease family.</text>
</comment>
<feature type="transmembrane region" description="Helical" evidence="7">
    <location>
        <begin position="324"/>
        <end position="347"/>
    </location>
</feature>
<evidence type="ECO:0000259" key="8">
    <source>
        <dbReference type="PROSITE" id="PS50928"/>
    </source>
</evidence>
<gene>
    <name evidence="9" type="ORF">H9Y04_34085</name>
</gene>
<dbReference type="InterPro" id="IPR035906">
    <property type="entry name" value="MetI-like_sf"/>
</dbReference>
<keyword evidence="10" id="KW-1185">Reference proteome</keyword>
<evidence type="ECO:0000256" key="3">
    <source>
        <dbReference type="ARBA" id="ARBA00022475"/>
    </source>
</evidence>
<protein>
    <submittedName>
        <fullName evidence="9">Carbohydrate ABC transporter permease</fullName>
    </submittedName>
</protein>
<evidence type="ECO:0000256" key="6">
    <source>
        <dbReference type="ARBA" id="ARBA00023136"/>
    </source>
</evidence>
<name>A0ABR7SQ99_9ACTN</name>
<dbReference type="Pfam" id="PF00528">
    <property type="entry name" value="BPD_transp_1"/>
    <property type="match status" value="1"/>
</dbReference>
<dbReference type="PANTHER" id="PTHR43744:SF12">
    <property type="entry name" value="ABC TRANSPORTER PERMEASE PROTEIN MG189-RELATED"/>
    <property type="match status" value="1"/>
</dbReference>
<evidence type="ECO:0000313" key="9">
    <source>
        <dbReference type="EMBL" id="MBC9717573.1"/>
    </source>
</evidence>
<keyword evidence="2 7" id="KW-0813">Transport</keyword>
<evidence type="ECO:0000256" key="7">
    <source>
        <dbReference type="RuleBase" id="RU363032"/>
    </source>
</evidence>
<feature type="transmembrane region" description="Helical" evidence="7">
    <location>
        <begin position="249"/>
        <end position="273"/>
    </location>
</feature>
<dbReference type="Proteomes" id="UP000642284">
    <property type="component" value="Unassembled WGS sequence"/>
</dbReference>
<evidence type="ECO:0000313" key="10">
    <source>
        <dbReference type="Proteomes" id="UP000642284"/>
    </source>
</evidence>
<dbReference type="EMBL" id="JACTVJ010000020">
    <property type="protein sequence ID" value="MBC9717573.1"/>
    <property type="molecule type" value="Genomic_DNA"/>
</dbReference>
<keyword evidence="3" id="KW-1003">Cell membrane</keyword>
<evidence type="ECO:0000256" key="4">
    <source>
        <dbReference type="ARBA" id="ARBA00022692"/>
    </source>
</evidence>
<evidence type="ECO:0000256" key="1">
    <source>
        <dbReference type="ARBA" id="ARBA00004651"/>
    </source>
</evidence>
<dbReference type="Gene3D" id="1.10.3720.10">
    <property type="entry name" value="MetI-like"/>
    <property type="match status" value="1"/>
</dbReference>